<dbReference type="AlphaFoldDB" id="A0A024QC66"/>
<accession>A0A024QC66</accession>
<comment type="caution">
    <text evidence="1">The sequence shown here is derived from an EMBL/GenBank/DDBJ whole genome shotgun (WGS) entry which is preliminary data.</text>
</comment>
<keyword evidence="2" id="KW-1185">Reference proteome</keyword>
<organism evidence="1 2">
    <name type="scientific">Virgibacillus massiliensis</name>
    <dbReference type="NCBI Taxonomy" id="1462526"/>
    <lineage>
        <taxon>Bacteria</taxon>
        <taxon>Bacillati</taxon>
        <taxon>Bacillota</taxon>
        <taxon>Bacilli</taxon>
        <taxon>Bacillales</taxon>
        <taxon>Bacillaceae</taxon>
        <taxon>Virgibacillus</taxon>
    </lineage>
</organism>
<reference evidence="1 2" key="1">
    <citation type="submission" date="2014-03" db="EMBL/GenBank/DDBJ databases">
        <authorList>
            <person name="Urmite Genomes U."/>
        </authorList>
    </citation>
    <scope>NUCLEOTIDE SEQUENCE [LARGE SCALE GENOMIC DNA]</scope>
    <source>
        <strain evidence="1 2">Vm-5</strain>
    </source>
</reference>
<proteinExistence type="predicted"/>
<name>A0A024QC66_9BACI</name>
<sequence>MTKEQLRQIEKAIGQPVTIALLEEYKRVHVKGVIK</sequence>
<reference evidence="2" key="2">
    <citation type="submission" date="2014-05" db="EMBL/GenBank/DDBJ databases">
        <title>Draft genome sequence of Virgibacillus massiliensis Vm-5.</title>
        <authorList>
            <person name="Khelaifia S."/>
            <person name="Croce O."/>
            <person name="Lagier J.C."/>
            <person name="Raoult D."/>
        </authorList>
    </citation>
    <scope>NUCLEOTIDE SEQUENCE [LARGE SCALE GENOMIC DNA]</scope>
    <source>
        <strain evidence="2">Vm-5</strain>
    </source>
</reference>
<evidence type="ECO:0000313" key="1">
    <source>
        <dbReference type="EMBL" id="CDQ39511.1"/>
    </source>
</evidence>
<dbReference type="EMBL" id="CCDP010000001">
    <property type="protein sequence ID" value="CDQ39511.1"/>
    <property type="molecule type" value="Genomic_DNA"/>
</dbReference>
<dbReference type="Proteomes" id="UP000028875">
    <property type="component" value="Unassembled WGS sequence"/>
</dbReference>
<evidence type="ECO:0000313" key="2">
    <source>
        <dbReference type="Proteomes" id="UP000028875"/>
    </source>
</evidence>
<protein>
    <submittedName>
        <fullName evidence="1">Uncharacterized protein</fullName>
    </submittedName>
</protein>
<gene>
    <name evidence="1" type="ORF">BN990_01816</name>
</gene>